<dbReference type="InterPro" id="IPR001900">
    <property type="entry name" value="RNase_II/R"/>
</dbReference>
<dbReference type="Proteomes" id="UP000636960">
    <property type="component" value="Unassembled WGS sequence"/>
</dbReference>
<dbReference type="SUPFAM" id="SSF50249">
    <property type="entry name" value="Nucleic acid-binding proteins"/>
    <property type="match status" value="1"/>
</dbReference>
<protein>
    <recommendedName>
        <fullName evidence="1">DIS3-like exonuclease 1</fullName>
    </recommendedName>
</protein>
<dbReference type="GO" id="GO:0000175">
    <property type="term" value="F:3'-5'-RNA exonuclease activity"/>
    <property type="evidence" value="ECO:0007669"/>
    <property type="project" value="TreeGrafter"/>
</dbReference>
<dbReference type="Pfam" id="PF18614">
    <property type="entry name" value="RNase_II_C_S1"/>
    <property type="match status" value="1"/>
</dbReference>
<evidence type="ECO:0000259" key="2">
    <source>
        <dbReference type="SMART" id="SM00955"/>
    </source>
</evidence>
<dbReference type="PANTHER" id="PTHR23355">
    <property type="entry name" value="RIBONUCLEASE"/>
    <property type="match status" value="1"/>
</dbReference>
<gene>
    <name evidence="3" type="ORF">Ari01nite_41910</name>
</gene>
<keyword evidence="4" id="KW-1185">Reference proteome</keyword>
<accession>A0A919MR16</accession>
<dbReference type="EMBL" id="BOMV01000051">
    <property type="protein sequence ID" value="GIE96726.1"/>
    <property type="molecule type" value="Genomic_DNA"/>
</dbReference>
<dbReference type="SMART" id="SM00955">
    <property type="entry name" value="RNB"/>
    <property type="match status" value="1"/>
</dbReference>
<organism evidence="3 4">
    <name type="scientific">Paractinoplanes rishiriensis</name>
    <dbReference type="NCBI Taxonomy" id="1050105"/>
    <lineage>
        <taxon>Bacteria</taxon>
        <taxon>Bacillati</taxon>
        <taxon>Actinomycetota</taxon>
        <taxon>Actinomycetes</taxon>
        <taxon>Micromonosporales</taxon>
        <taxon>Micromonosporaceae</taxon>
        <taxon>Paractinoplanes</taxon>
    </lineage>
</organism>
<feature type="domain" description="RNB" evidence="2">
    <location>
        <begin position="45"/>
        <end position="363"/>
    </location>
</feature>
<dbReference type="InterPro" id="IPR012340">
    <property type="entry name" value="NA-bd_OB-fold"/>
</dbReference>
<reference evidence="3" key="1">
    <citation type="submission" date="2021-01" db="EMBL/GenBank/DDBJ databases">
        <title>Whole genome shotgun sequence of Actinoplanes rishiriensis NBRC 108556.</title>
        <authorList>
            <person name="Komaki H."/>
            <person name="Tamura T."/>
        </authorList>
    </citation>
    <scope>NUCLEOTIDE SEQUENCE</scope>
    <source>
        <strain evidence="3">NBRC 108556</strain>
    </source>
</reference>
<dbReference type="Pfam" id="PF00773">
    <property type="entry name" value="RNB"/>
    <property type="match status" value="1"/>
</dbReference>
<evidence type="ECO:0000256" key="1">
    <source>
        <dbReference type="ARBA" id="ARBA00016366"/>
    </source>
</evidence>
<dbReference type="RefSeq" id="WP_203782973.1">
    <property type="nucleotide sequence ID" value="NZ_BOMV01000051.1"/>
</dbReference>
<sequence>MPIKRVRAPQIDFSVLRGELGLPGEFPASAAAEAEESVRQTALPPADRTDVPFVTIDPATSRDLDQALHLSRRDGGGYRVRYAIADVAAYVRPGGALAAETWVRGQTIYLPDGRIPLHPAVLSEDAVSLFPDVDRAAVVWTIDLDADGETTGVSLERARIRSRAKLSYVTVQDEVDSGTAGEPYALLPELGALLARRAADRGAVNLPLPDQEVERHGDGWRLVLRAPLPVEEHNAQISLLTGMAAAAMMIEGGIGLLRTMPPPRPDAVEKLRAAAASLGIPWPDGASVGAVVAAVDPATPRGAAFLDQSADLLRGAAYTQFEGTLPAETGHGGVGAPYAHVTAPLRRLADRFATEVCLALQAGVAVPEWVREALPQLPKTMADTDRLAGAATRGAIDLTEAVLLHGRVGERFAAGVVDRDEPGRNRAAGGTVALDEPAVRARCLGELPLGERVEVTLTVADPAARKVQFEL</sequence>
<dbReference type="InterPro" id="IPR040596">
    <property type="entry name" value="RNase_II_C_S1"/>
</dbReference>
<dbReference type="GO" id="GO:0006402">
    <property type="term" value="P:mRNA catabolic process"/>
    <property type="evidence" value="ECO:0007669"/>
    <property type="project" value="TreeGrafter"/>
</dbReference>
<comment type="caution">
    <text evidence="3">The sequence shown here is derived from an EMBL/GenBank/DDBJ whole genome shotgun (WGS) entry which is preliminary data.</text>
</comment>
<evidence type="ECO:0000313" key="4">
    <source>
        <dbReference type="Proteomes" id="UP000636960"/>
    </source>
</evidence>
<dbReference type="InterPro" id="IPR050180">
    <property type="entry name" value="RNR_Ribonuclease"/>
</dbReference>
<dbReference type="GO" id="GO:0003723">
    <property type="term" value="F:RNA binding"/>
    <property type="evidence" value="ECO:0007669"/>
    <property type="project" value="InterPro"/>
</dbReference>
<dbReference type="AlphaFoldDB" id="A0A919MR16"/>
<dbReference type="PANTHER" id="PTHR23355:SF30">
    <property type="entry name" value="DIS3-LIKE EXONUCLEASE 1"/>
    <property type="match status" value="1"/>
</dbReference>
<proteinExistence type="predicted"/>
<name>A0A919MR16_9ACTN</name>
<evidence type="ECO:0000313" key="3">
    <source>
        <dbReference type="EMBL" id="GIE96726.1"/>
    </source>
</evidence>